<organism evidence="1 2">
    <name type="scientific">Symbiodinium microadriaticum</name>
    <name type="common">Dinoflagellate</name>
    <name type="synonym">Zooxanthella microadriatica</name>
    <dbReference type="NCBI Taxonomy" id="2951"/>
    <lineage>
        <taxon>Eukaryota</taxon>
        <taxon>Sar</taxon>
        <taxon>Alveolata</taxon>
        <taxon>Dinophyceae</taxon>
        <taxon>Suessiales</taxon>
        <taxon>Symbiodiniaceae</taxon>
        <taxon>Symbiodinium</taxon>
    </lineage>
</organism>
<evidence type="ECO:0000313" key="2">
    <source>
        <dbReference type="Proteomes" id="UP000186817"/>
    </source>
</evidence>
<comment type="caution">
    <text evidence="1">The sequence shown here is derived from an EMBL/GenBank/DDBJ whole genome shotgun (WGS) entry which is preliminary data.</text>
</comment>
<keyword evidence="2" id="KW-1185">Reference proteome</keyword>
<dbReference type="AlphaFoldDB" id="A0A1Q9BV18"/>
<reference evidence="1 2" key="1">
    <citation type="submission" date="2016-02" db="EMBL/GenBank/DDBJ databases">
        <title>Genome analysis of coral dinoflagellate symbionts highlights evolutionary adaptations to a symbiotic lifestyle.</title>
        <authorList>
            <person name="Aranda M."/>
            <person name="Li Y."/>
            <person name="Liew Y.J."/>
            <person name="Baumgarten S."/>
            <person name="Simakov O."/>
            <person name="Wilson M."/>
            <person name="Piel J."/>
            <person name="Ashoor H."/>
            <person name="Bougouffa S."/>
            <person name="Bajic V.B."/>
            <person name="Ryu T."/>
            <person name="Ravasi T."/>
            <person name="Bayer T."/>
            <person name="Micklem G."/>
            <person name="Kim H."/>
            <person name="Bhak J."/>
            <person name="Lajeunesse T.C."/>
            <person name="Voolstra C.R."/>
        </authorList>
    </citation>
    <scope>NUCLEOTIDE SEQUENCE [LARGE SCALE GENOMIC DNA]</scope>
    <source>
        <strain evidence="1 2">CCMP2467</strain>
    </source>
</reference>
<feature type="non-terminal residue" evidence="1">
    <location>
        <position position="1"/>
    </location>
</feature>
<name>A0A1Q9BV18_SYMMI</name>
<gene>
    <name evidence="1" type="ORF">AK812_SmicGene45931</name>
</gene>
<dbReference type="EMBL" id="LSRX01003623">
    <property type="protein sequence ID" value="OLP74505.1"/>
    <property type="molecule type" value="Genomic_DNA"/>
</dbReference>
<evidence type="ECO:0000313" key="1">
    <source>
        <dbReference type="EMBL" id="OLP74505.1"/>
    </source>
</evidence>
<proteinExistence type="predicted"/>
<sequence length="79" mass="7498">VVGPFLAAPLSSGADFVLSITTPTGDGDPRPPSLAGLPPTATSAVKGAATGGLVAAWSGTALSLAALTGGRAVEPVELT</sequence>
<dbReference type="Proteomes" id="UP000186817">
    <property type="component" value="Unassembled WGS sequence"/>
</dbReference>
<protein>
    <submittedName>
        <fullName evidence="1">Uncharacterized protein</fullName>
    </submittedName>
</protein>
<accession>A0A1Q9BV18</accession>